<protein>
    <recommendedName>
        <fullName evidence="6">PDZ domain-containing protein</fullName>
    </recommendedName>
</protein>
<dbReference type="InterPro" id="IPR001478">
    <property type="entry name" value="PDZ"/>
</dbReference>
<dbReference type="SUPFAM" id="SSF50156">
    <property type="entry name" value="PDZ domain-like"/>
    <property type="match status" value="1"/>
</dbReference>
<feature type="domain" description="PDZ" evidence="6">
    <location>
        <begin position="281"/>
        <end position="363"/>
    </location>
</feature>
<dbReference type="InterPro" id="IPR005151">
    <property type="entry name" value="Tail-specific_protease"/>
</dbReference>
<dbReference type="RefSeq" id="WP_172991782.1">
    <property type="nucleotide sequence ID" value="NZ_AP021861.1"/>
</dbReference>
<dbReference type="GO" id="GO:0007165">
    <property type="term" value="P:signal transduction"/>
    <property type="evidence" value="ECO:0007669"/>
    <property type="project" value="TreeGrafter"/>
</dbReference>
<evidence type="ECO:0000256" key="3">
    <source>
        <dbReference type="ARBA" id="ARBA00022801"/>
    </source>
</evidence>
<accession>A0A5K7XC34</accession>
<evidence type="ECO:0000256" key="1">
    <source>
        <dbReference type="ARBA" id="ARBA00009179"/>
    </source>
</evidence>
<dbReference type="Gene3D" id="2.30.42.10">
    <property type="match status" value="1"/>
</dbReference>
<keyword evidence="4 5" id="KW-0720">Serine protease</keyword>
<sequence length="640" mass="68775">MPRAIFRTPTRIRLLNEALATLPNARIEQHMHFWVFRHRRSWLPLALAICCLPTCLLQTAPLAAQEQFTRSAPPVFIAPELPANSLDGVLAEGARLESLGRWGEAVSHYEHALRETPENVALQQRSDLAKLHFSLERRYADRSFVQSLQTLTPQQAAALYLELARKINTHYVTAPPWQNLAKRGANAVAIGLGEKTFCATNGLNLSNEQRATLLNELYQRTEALTTRPLAGPDDLAAFAADIARLVEARGNLRPSATFLEFTAAAAGGLDEYSAFLTSDQLRDVYSQIEGNFVGLGVELKADKGALLIVHVIPGSPAERAGIKDGDRIVAVDGRSTEELSTDEAASMLTGEEGSVVRVVAETAGQRRELTVRREHVEVPSLEDVRIVDAKFAEEKQLAVSAEQLAAGVAYIRIPAFQKTTSRDLDAALWDLHAKGMRTLVLDLRGNPGGLLTAAVEVADKFLQQGGIVSTRGRSAQEDFNYQAHYGGTWRVPLVVLVDGDSASASEIFAAAIKDNERGDIVGQKSYGKGSVQGIFPLGYAGAGIRLTTALFYSPNGLKISKNGVTPTIPVESHRTAAKPIQQPATIAANVAPGGYTAAKPAAGISELKIVGDRALEAGIQAAVDQSRNRVAAPAADGAVK</sequence>
<keyword evidence="8" id="KW-1185">Reference proteome</keyword>
<dbReference type="SMART" id="SM00228">
    <property type="entry name" value="PDZ"/>
    <property type="match status" value="1"/>
</dbReference>
<dbReference type="SMART" id="SM00245">
    <property type="entry name" value="TSPc"/>
    <property type="match status" value="1"/>
</dbReference>
<dbReference type="Gene3D" id="3.30.750.44">
    <property type="match status" value="1"/>
</dbReference>
<dbReference type="InterPro" id="IPR004447">
    <property type="entry name" value="Peptidase_S41A"/>
</dbReference>
<dbReference type="Pfam" id="PF03572">
    <property type="entry name" value="Peptidase_S41"/>
    <property type="match status" value="1"/>
</dbReference>
<dbReference type="KEGG" id="lpav:PLANPX_0251"/>
<dbReference type="Gene3D" id="3.90.226.10">
    <property type="entry name" value="2-enoyl-CoA Hydratase, Chain A, domain 1"/>
    <property type="match status" value="1"/>
</dbReference>
<dbReference type="PANTHER" id="PTHR32060">
    <property type="entry name" value="TAIL-SPECIFIC PROTEASE"/>
    <property type="match status" value="1"/>
</dbReference>
<dbReference type="PROSITE" id="PS50106">
    <property type="entry name" value="PDZ"/>
    <property type="match status" value="1"/>
</dbReference>
<dbReference type="InterPro" id="IPR029045">
    <property type="entry name" value="ClpP/crotonase-like_dom_sf"/>
</dbReference>
<dbReference type="AlphaFoldDB" id="A0A5K7XC34"/>
<dbReference type="GO" id="GO:0006508">
    <property type="term" value="P:proteolysis"/>
    <property type="evidence" value="ECO:0007669"/>
    <property type="project" value="UniProtKB-KW"/>
</dbReference>
<evidence type="ECO:0000259" key="6">
    <source>
        <dbReference type="PROSITE" id="PS50106"/>
    </source>
</evidence>
<dbReference type="InterPro" id="IPR041489">
    <property type="entry name" value="PDZ_6"/>
</dbReference>
<dbReference type="GO" id="GO:0030288">
    <property type="term" value="C:outer membrane-bounded periplasmic space"/>
    <property type="evidence" value="ECO:0007669"/>
    <property type="project" value="TreeGrafter"/>
</dbReference>
<organism evidence="7 8">
    <name type="scientific">Lacipirellula parvula</name>
    <dbReference type="NCBI Taxonomy" id="2650471"/>
    <lineage>
        <taxon>Bacteria</taxon>
        <taxon>Pseudomonadati</taxon>
        <taxon>Planctomycetota</taxon>
        <taxon>Planctomycetia</taxon>
        <taxon>Pirellulales</taxon>
        <taxon>Lacipirellulaceae</taxon>
        <taxon>Lacipirellula</taxon>
    </lineage>
</organism>
<dbReference type="CDD" id="cd06782">
    <property type="entry name" value="cpPDZ_CPP-like"/>
    <property type="match status" value="1"/>
</dbReference>
<dbReference type="CDD" id="cd07560">
    <property type="entry name" value="Peptidase_S41_CPP"/>
    <property type="match status" value="1"/>
</dbReference>
<name>A0A5K7XC34_9BACT</name>
<dbReference type="PANTHER" id="PTHR32060:SF30">
    <property type="entry name" value="CARBOXY-TERMINAL PROCESSING PROTEASE CTPA"/>
    <property type="match status" value="1"/>
</dbReference>
<keyword evidence="3 5" id="KW-0378">Hydrolase</keyword>
<dbReference type="SUPFAM" id="SSF52096">
    <property type="entry name" value="ClpP/crotonase"/>
    <property type="match status" value="1"/>
</dbReference>
<proteinExistence type="inferred from homology"/>
<gene>
    <name evidence="7" type="ORF">PLANPX_0251</name>
</gene>
<evidence type="ECO:0000313" key="7">
    <source>
        <dbReference type="EMBL" id="BBO30639.1"/>
    </source>
</evidence>
<evidence type="ECO:0000256" key="5">
    <source>
        <dbReference type="RuleBase" id="RU004404"/>
    </source>
</evidence>
<comment type="similarity">
    <text evidence="1 5">Belongs to the peptidase S41A family.</text>
</comment>
<dbReference type="InterPro" id="IPR036034">
    <property type="entry name" value="PDZ_sf"/>
</dbReference>
<reference evidence="8" key="1">
    <citation type="submission" date="2019-10" db="EMBL/GenBank/DDBJ databases">
        <title>Lacipirellula parvula gen. nov., sp. nov., representing a lineage of planctomycetes widespread in freshwater anoxic habitats, and description of the family Lacipirellulaceae.</title>
        <authorList>
            <person name="Dedysh S.N."/>
            <person name="Kulichevskaya I.S."/>
            <person name="Beletsky A.V."/>
            <person name="Rakitin A.L."/>
            <person name="Mardanov A.V."/>
            <person name="Ivanova A.A."/>
            <person name="Saltykova V.X."/>
            <person name="Rijpstra W.I.C."/>
            <person name="Sinninghe Damste J.S."/>
            <person name="Ravin N.V."/>
        </authorList>
    </citation>
    <scope>NUCLEOTIDE SEQUENCE [LARGE SCALE GENOMIC DNA]</scope>
    <source>
        <strain evidence="8">PX69</strain>
    </source>
</reference>
<dbReference type="EMBL" id="AP021861">
    <property type="protein sequence ID" value="BBO30639.1"/>
    <property type="molecule type" value="Genomic_DNA"/>
</dbReference>
<dbReference type="Proteomes" id="UP000326837">
    <property type="component" value="Chromosome"/>
</dbReference>
<keyword evidence="2 5" id="KW-0645">Protease</keyword>
<evidence type="ECO:0000313" key="8">
    <source>
        <dbReference type="Proteomes" id="UP000326837"/>
    </source>
</evidence>
<dbReference type="Pfam" id="PF17820">
    <property type="entry name" value="PDZ_6"/>
    <property type="match status" value="1"/>
</dbReference>
<evidence type="ECO:0000256" key="2">
    <source>
        <dbReference type="ARBA" id="ARBA00022670"/>
    </source>
</evidence>
<dbReference type="GO" id="GO:0004175">
    <property type="term" value="F:endopeptidase activity"/>
    <property type="evidence" value="ECO:0007669"/>
    <property type="project" value="TreeGrafter"/>
</dbReference>
<evidence type="ECO:0000256" key="4">
    <source>
        <dbReference type="ARBA" id="ARBA00022825"/>
    </source>
</evidence>
<dbReference type="GO" id="GO:0008236">
    <property type="term" value="F:serine-type peptidase activity"/>
    <property type="evidence" value="ECO:0007669"/>
    <property type="project" value="UniProtKB-KW"/>
</dbReference>
<dbReference type="NCBIfam" id="TIGR00225">
    <property type="entry name" value="prc"/>
    <property type="match status" value="1"/>
</dbReference>